<dbReference type="GO" id="GO:0000731">
    <property type="term" value="P:DNA synthesis involved in DNA repair"/>
    <property type="evidence" value="ECO:0007669"/>
    <property type="project" value="TreeGrafter"/>
</dbReference>
<dbReference type="HAMAP" id="MF_00365">
    <property type="entry name" value="RecF"/>
    <property type="match status" value="1"/>
</dbReference>
<evidence type="ECO:0000256" key="13">
    <source>
        <dbReference type="HAMAP-Rule" id="MF_00365"/>
    </source>
</evidence>
<feature type="domain" description="RecF/RecN/SMC N-terminal" evidence="15">
    <location>
        <begin position="3"/>
        <end position="365"/>
    </location>
</feature>
<dbReference type="PANTHER" id="PTHR32182">
    <property type="entry name" value="DNA REPLICATION AND REPAIR PROTEIN RECF"/>
    <property type="match status" value="1"/>
</dbReference>
<evidence type="ECO:0000256" key="7">
    <source>
        <dbReference type="ARBA" id="ARBA00022763"/>
    </source>
</evidence>
<dbReference type="GO" id="GO:0006260">
    <property type="term" value="P:DNA replication"/>
    <property type="evidence" value="ECO:0007669"/>
    <property type="project" value="UniProtKB-UniRule"/>
</dbReference>
<evidence type="ECO:0000256" key="1">
    <source>
        <dbReference type="ARBA" id="ARBA00004496"/>
    </source>
</evidence>
<dbReference type="KEGG" id="csph:CSPHI_00015"/>
<dbReference type="Gene3D" id="3.40.50.300">
    <property type="entry name" value="P-loop containing nucleotide triphosphate hydrolases"/>
    <property type="match status" value="1"/>
</dbReference>
<evidence type="ECO:0000256" key="9">
    <source>
        <dbReference type="ARBA" id="ARBA00023125"/>
    </source>
</evidence>
<dbReference type="InterPro" id="IPR003395">
    <property type="entry name" value="RecF/RecN/SMC_N"/>
</dbReference>
<dbReference type="InterPro" id="IPR027417">
    <property type="entry name" value="P-loop_NTPase"/>
</dbReference>
<reference evidence="16 17" key="1">
    <citation type="submission" date="2014-08" db="EMBL/GenBank/DDBJ databases">
        <title>Complete genome sequence of Corynebacterium sphenisci CECT 5990(T) (=DSM 44792(T)), isolated from healthy wild penguins.</title>
        <authorList>
            <person name="Ruckert C."/>
            <person name="Albersmeier A."/>
            <person name="Winkler A."/>
            <person name="Kalinowski J."/>
        </authorList>
    </citation>
    <scope>NUCLEOTIDE SEQUENCE [LARGE SCALE GENOMIC DNA]</scope>
    <source>
        <strain evidence="16 17">DSM 44792</strain>
    </source>
</reference>
<dbReference type="GO" id="GO:0006302">
    <property type="term" value="P:double-strand break repair"/>
    <property type="evidence" value="ECO:0007669"/>
    <property type="project" value="TreeGrafter"/>
</dbReference>
<keyword evidence="7 13" id="KW-0227">DNA damage</keyword>
<evidence type="ECO:0000313" key="17">
    <source>
        <dbReference type="Proteomes" id="UP000185469"/>
    </source>
</evidence>
<evidence type="ECO:0000313" key="16">
    <source>
        <dbReference type="EMBL" id="APT89759.1"/>
    </source>
</evidence>
<dbReference type="Gene3D" id="1.20.1050.90">
    <property type="entry name" value="RecF/RecN/SMC, N-terminal domain"/>
    <property type="match status" value="1"/>
</dbReference>
<comment type="similarity">
    <text evidence="2 13 14">Belongs to the RecF family.</text>
</comment>
<dbReference type="Pfam" id="PF02463">
    <property type="entry name" value="SMC_N"/>
    <property type="match status" value="1"/>
</dbReference>
<dbReference type="InterPro" id="IPR001238">
    <property type="entry name" value="DNA-binding_RecF"/>
</dbReference>
<dbReference type="RefSeq" id="WP_075690944.1">
    <property type="nucleotide sequence ID" value="NZ_CP009248.1"/>
</dbReference>
<dbReference type="NCBIfam" id="TIGR00611">
    <property type="entry name" value="recf"/>
    <property type="match status" value="1"/>
</dbReference>
<keyword evidence="17" id="KW-1185">Reference proteome</keyword>
<evidence type="ECO:0000256" key="8">
    <source>
        <dbReference type="ARBA" id="ARBA00022840"/>
    </source>
</evidence>
<feature type="binding site" evidence="13">
    <location>
        <begin position="30"/>
        <end position="37"/>
    </location>
    <ligand>
        <name>ATP</name>
        <dbReference type="ChEBI" id="CHEBI:30616"/>
    </ligand>
</feature>
<dbReference type="PANTHER" id="PTHR32182:SF0">
    <property type="entry name" value="DNA REPLICATION AND REPAIR PROTEIN RECF"/>
    <property type="match status" value="1"/>
</dbReference>
<dbReference type="AlphaFoldDB" id="A0A1L7CV55"/>
<dbReference type="InterPro" id="IPR018078">
    <property type="entry name" value="DNA-binding_RecF_CS"/>
</dbReference>
<organism evidence="16 17">
    <name type="scientific">Corynebacterium sphenisci DSM 44792</name>
    <dbReference type="NCBI Taxonomy" id="1437874"/>
    <lineage>
        <taxon>Bacteria</taxon>
        <taxon>Bacillati</taxon>
        <taxon>Actinomycetota</taxon>
        <taxon>Actinomycetes</taxon>
        <taxon>Mycobacteriales</taxon>
        <taxon>Corynebacteriaceae</taxon>
        <taxon>Corynebacterium</taxon>
    </lineage>
</organism>
<dbReference type="EMBL" id="CP009248">
    <property type="protein sequence ID" value="APT89759.1"/>
    <property type="molecule type" value="Genomic_DNA"/>
</dbReference>
<comment type="subcellular location">
    <subcellularLocation>
        <location evidence="1 13 14">Cytoplasm</location>
    </subcellularLocation>
</comment>
<dbReference type="GO" id="GO:0005524">
    <property type="term" value="F:ATP binding"/>
    <property type="evidence" value="ECO:0007669"/>
    <property type="project" value="UniProtKB-UniRule"/>
</dbReference>
<dbReference type="OrthoDB" id="9803889at2"/>
<dbReference type="GO" id="GO:0009432">
    <property type="term" value="P:SOS response"/>
    <property type="evidence" value="ECO:0007669"/>
    <property type="project" value="UniProtKB-UniRule"/>
</dbReference>
<keyword evidence="4 13" id="KW-0963">Cytoplasm</keyword>
<proteinExistence type="inferred from homology"/>
<dbReference type="CDD" id="cd03242">
    <property type="entry name" value="ABC_RecF"/>
    <property type="match status" value="1"/>
</dbReference>
<keyword evidence="6 13" id="KW-0547">Nucleotide-binding</keyword>
<keyword evidence="9 13" id="KW-0238">DNA-binding</keyword>
<sequence>MHLRSLSLRDFRSWPELNLALEPGITVFTGRNGYGKTNIVEAVGYLATLSSHRVAGDAPLVRAGAESARVSATAVNEGRELTAHLLINARGANLAQLNRTRLRSPRELLGTVRAVLFAPEDLELVKGEPAQRRRYLDDLLGVRRPRLAGARLEYDRVLRQRNALLKSAATALRRGYGTAEGEAALATLDTWDAQLARVGAVVTAERIRLTADLAPRVVEAYATLAPSSRPAAVAYRPRVLESAGSAPMGAGEAAQADPEVLEALLLTAMAEGRRREIERGMSLVGPHRDDLSLTLGEEPAKGFASHGETWSFALALRLAGYELLRAEGPDPVLILDDVFAELDRHRRQALVAMATRAEQVLITSAVGEELPPGLAEAGHTTHLVEVRDTEQGRISVLAEGAGA</sequence>
<evidence type="ECO:0000256" key="3">
    <source>
        <dbReference type="ARBA" id="ARBA00020170"/>
    </source>
</evidence>
<dbReference type="PROSITE" id="PS00618">
    <property type="entry name" value="RECF_2"/>
    <property type="match status" value="1"/>
</dbReference>
<dbReference type="STRING" id="1437874.CSPHI_00015"/>
<dbReference type="PROSITE" id="PS00617">
    <property type="entry name" value="RECF_1"/>
    <property type="match status" value="1"/>
</dbReference>
<evidence type="ECO:0000256" key="11">
    <source>
        <dbReference type="ARBA" id="ARBA00023236"/>
    </source>
</evidence>
<name>A0A1L7CV55_9CORY</name>
<keyword evidence="5 13" id="KW-0235">DNA replication</keyword>
<keyword evidence="8 13" id="KW-0067">ATP-binding</keyword>
<comment type="function">
    <text evidence="12 13 14">The RecF protein is involved in DNA metabolism; it is required for DNA replication and normal SOS inducibility. RecF binds preferentially to single-stranded, linear DNA. It also seems to bind ATP.</text>
</comment>
<evidence type="ECO:0000256" key="10">
    <source>
        <dbReference type="ARBA" id="ARBA00023204"/>
    </source>
</evidence>
<gene>
    <name evidence="13" type="primary">recF</name>
    <name evidence="16" type="ORF">CSPHI_00015</name>
</gene>
<dbReference type="SUPFAM" id="SSF52540">
    <property type="entry name" value="P-loop containing nucleoside triphosphate hydrolases"/>
    <property type="match status" value="1"/>
</dbReference>
<dbReference type="GO" id="GO:0005737">
    <property type="term" value="C:cytoplasm"/>
    <property type="evidence" value="ECO:0007669"/>
    <property type="project" value="UniProtKB-SubCell"/>
</dbReference>
<evidence type="ECO:0000256" key="4">
    <source>
        <dbReference type="ARBA" id="ARBA00022490"/>
    </source>
</evidence>
<evidence type="ECO:0000256" key="5">
    <source>
        <dbReference type="ARBA" id="ARBA00022705"/>
    </source>
</evidence>
<dbReference type="InterPro" id="IPR042174">
    <property type="entry name" value="RecF_2"/>
</dbReference>
<accession>A0A1L7CV55</accession>
<evidence type="ECO:0000256" key="2">
    <source>
        <dbReference type="ARBA" id="ARBA00008016"/>
    </source>
</evidence>
<keyword evidence="10 13" id="KW-0234">DNA repair</keyword>
<evidence type="ECO:0000256" key="14">
    <source>
        <dbReference type="RuleBase" id="RU000578"/>
    </source>
</evidence>
<dbReference type="GO" id="GO:0003697">
    <property type="term" value="F:single-stranded DNA binding"/>
    <property type="evidence" value="ECO:0007669"/>
    <property type="project" value="UniProtKB-UniRule"/>
</dbReference>
<protein>
    <recommendedName>
        <fullName evidence="3 13">DNA replication and repair protein RecF</fullName>
    </recommendedName>
</protein>
<evidence type="ECO:0000259" key="15">
    <source>
        <dbReference type="Pfam" id="PF02463"/>
    </source>
</evidence>
<evidence type="ECO:0000256" key="12">
    <source>
        <dbReference type="ARBA" id="ARBA00025401"/>
    </source>
</evidence>
<evidence type="ECO:0000256" key="6">
    <source>
        <dbReference type="ARBA" id="ARBA00022741"/>
    </source>
</evidence>
<dbReference type="Proteomes" id="UP000185469">
    <property type="component" value="Chromosome"/>
</dbReference>
<keyword evidence="11 13" id="KW-0742">SOS response</keyword>